<proteinExistence type="predicted"/>
<evidence type="ECO:0000256" key="1">
    <source>
        <dbReference type="SAM" id="MobiDB-lite"/>
    </source>
</evidence>
<comment type="caution">
    <text evidence="2">The sequence shown here is derived from an EMBL/GenBank/DDBJ whole genome shotgun (WGS) entry which is preliminary data.</text>
</comment>
<feature type="region of interest" description="Disordered" evidence="1">
    <location>
        <begin position="396"/>
        <end position="427"/>
    </location>
</feature>
<organism evidence="2 3">
    <name type="scientific">Mycena pura</name>
    <dbReference type="NCBI Taxonomy" id="153505"/>
    <lineage>
        <taxon>Eukaryota</taxon>
        <taxon>Fungi</taxon>
        <taxon>Dikarya</taxon>
        <taxon>Basidiomycota</taxon>
        <taxon>Agaricomycotina</taxon>
        <taxon>Agaricomycetes</taxon>
        <taxon>Agaricomycetidae</taxon>
        <taxon>Agaricales</taxon>
        <taxon>Marasmiineae</taxon>
        <taxon>Mycenaceae</taxon>
        <taxon>Mycena</taxon>
    </lineage>
</organism>
<dbReference type="Proteomes" id="UP001219525">
    <property type="component" value="Unassembled WGS sequence"/>
</dbReference>
<name>A0AAD6YV21_9AGAR</name>
<dbReference type="EMBL" id="JARJCW010000001">
    <property type="protein sequence ID" value="KAJ7230078.1"/>
    <property type="molecule type" value="Genomic_DNA"/>
</dbReference>
<sequence length="427" mass="46907">MSSASTAPSDASPPCPSAPSMPLRLWKKMTAKEYRALGLVDDPVRAWIITNIYPLFLDALRNDTFNGAREKYVTTTLLAEFEKTWAFESQGYNMGHWKNKFWLLIKNHYDTTDGSNARPKPDVSRVVDKPRATNAIYEFRRVHAAEITGEKNAKLAEAKAAGSQVSRKDELAVYNTVLHKMFGGCDEAERAEMKEKARLENERIRAGPTPEDIAKNQETVHLAVTRQLKSVMGNHWNGHGDMAFFIRAGFTNSDGKTVTFCLSLGPKQSIQPYESSRESEEAAEFTTWASRILHCDSSHAAPVLEVDNRGILRLPKVAADTPCETLRRLLKEYASADPGCDGSPGAIVLEIMGQAPVTLDEADDPTIRHFYDHALATQAAGGEAVCQVRTLEELRAPAPAVDPSSPPTSLTCLSPAEPKTNDPPSPA</sequence>
<accession>A0AAD6YV21</accession>
<dbReference type="AlphaFoldDB" id="A0AAD6YV21"/>
<feature type="compositionally biased region" description="Low complexity" evidence="1">
    <location>
        <begin position="396"/>
        <end position="415"/>
    </location>
</feature>
<protein>
    <submittedName>
        <fullName evidence="2">Uncharacterized protein</fullName>
    </submittedName>
</protein>
<gene>
    <name evidence="2" type="ORF">GGX14DRAFT_384036</name>
</gene>
<reference evidence="2" key="1">
    <citation type="submission" date="2023-03" db="EMBL/GenBank/DDBJ databases">
        <title>Massive genome expansion in bonnet fungi (Mycena s.s.) driven by repeated elements and novel gene families across ecological guilds.</title>
        <authorList>
            <consortium name="Lawrence Berkeley National Laboratory"/>
            <person name="Harder C.B."/>
            <person name="Miyauchi S."/>
            <person name="Viragh M."/>
            <person name="Kuo A."/>
            <person name="Thoen E."/>
            <person name="Andreopoulos B."/>
            <person name="Lu D."/>
            <person name="Skrede I."/>
            <person name="Drula E."/>
            <person name="Henrissat B."/>
            <person name="Morin E."/>
            <person name="Kohler A."/>
            <person name="Barry K."/>
            <person name="LaButti K."/>
            <person name="Morin E."/>
            <person name="Salamov A."/>
            <person name="Lipzen A."/>
            <person name="Mereny Z."/>
            <person name="Hegedus B."/>
            <person name="Baldrian P."/>
            <person name="Stursova M."/>
            <person name="Weitz H."/>
            <person name="Taylor A."/>
            <person name="Grigoriev I.V."/>
            <person name="Nagy L.G."/>
            <person name="Martin F."/>
            <person name="Kauserud H."/>
        </authorList>
    </citation>
    <scope>NUCLEOTIDE SEQUENCE</scope>
    <source>
        <strain evidence="2">9144</strain>
    </source>
</reference>
<evidence type="ECO:0000313" key="3">
    <source>
        <dbReference type="Proteomes" id="UP001219525"/>
    </source>
</evidence>
<evidence type="ECO:0000313" key="2">
    <source>
        <dbReference type="EMBL" id="KAJ7230078.1"/>
    </source>
</evidence>
<keyword evidence="3" id="KW-1185">Reference proteome</keyword>